<comment type="caution">
    <text evidence="1">The sequence shown here is derived from an EMBL/GenBank/DDBJ whole genome shotgun (WGS) entry which is preliminary data.</text>
</comment>
<gene>
    <name evidence="1" type="ORF">CCMP2556_LOCUS8122</name>
</gene>
<dbReference type="EMBL" id="CAXAMN010003669">
    <property type="protein sequence ID" value="CAK9005591.1"/>
    <property type="molecule type" value="Genomic_DNA"/>
</dbReference>
<organism evidence="1 2">
    <name type="scientific">Durusdinium trenchii</name>
    <dbReference type="NCBI Taxonomy" id="1381693"/>
    <lineage>
        <taxon>Eukaryota</taxon>
        <taxon>Sar</taxon>
        <taxon>Alveolata</taxon>
        <taxon>Dinophyceae</taxon>
        <taxon>Suessiales</taxon>
        <taxon>Symbiodiniaceae</taxon>
        <taxon>Durusdinium</taxon>
    </lineage>
</organism>
<evidence type="ECO:0000313" key="2">
    <source>
        <dbReference type="Proteomes" id="UP001642484"/>
    </source>
</evidence>
<evidence type="ECO:0000313" key="1">
    <source>
        <dbReference type="EMBL" id="CAK9005591.1"/>
    </source>
</evidence>
<protein>
    <submittedName>
        <fullName evidence="1">Uncharacterized protein</fullName>
    </submittedName>
</protein>
<proteinExistence type="predicted"/>
<name>A0ABP0IU24_9DINO</name>
<keyword evidence="2" id="KW-1185">Reference proteome</keyword>
<sequence length="498" mass="56599">MHAPFSQHVRCHSGPLWNWTGRALRGQRPRGPGGDRRTANPLCCAISSLCASRTAHHASRARGVLAEQGTLLLVDGDAVSITFIEQALRTLEERGYQDVRARIFGDRLKVNDRWSHFFQDPRVEFRAVDTWRAKQEAEPVDEAVMAEARRLAQLRAETPRPLMIALLVDDAGYARWLCEQGRGCVDLALCPDSSWGVKARLEEAPVKTLYVKTQRRAQKVRAVLHANGTGSVRLASSFIAEEQGEMLEVVQNFLMDLHYGDGGSYWPSSLAKFWFTNQLGKIIVYPVRFSLEAVYRLINRGSRRVGWKDGRVSQKNLAFVLPRGDFSARDPLDSKYGSMLDCEVYEGGGPMMLHHSQHLVPQVLRRLGYLDHEYNTDLAEAMFVFINQKKNKELLRKHGHMRAASSAQEIEARLRDVFVAPECSGHWRLARPQDVRLLEHLRREGFLGEDEAKSNVFQAMKSYCKERGLPQMKTYGGCTTIIMNSLRMASRRLFKFEL</sequence>
<accession>A0ABP0IU24</accession>
<dbReference type="Proteomes" id="UP001642484">
    <property type="component" value="Unassembled WGS sequence"/>
</dbReference>
<reference evidence="1 2" key="1">
    <citation type="submission" date="2024-02" db="EMBL/GenBank/DDBJ databases">
        <authorList>
            <person name="Chen Y."/>
            <person name="Shah S."/>
            <person name="Dougan E. K."/>
            <person name="Thang M."/>
            <person name="Chan C."/>
        </authorList>
    </citation>
    <scope>NUCLEOTIDE SEQUENCE [LARGE SCALE GENOMIC DNA]</scope>
</reference>